<accession>A0AA96WXJ8</accession>
<keyword evidence="1" id="KW-0732">Signal</keyword>
<protein>
    <submittedName>
        <fullName evidence="2">Extracellular solute-binding protein</fullName>
    </submittedName>
</protein>
<dbReference type="GO" id="GO:0015888">
    <property type="term" value="P:thiamine transport"/>
    <property type="evidence" value="ECO:0007669"/>
    <property type="project" value="TreeGrafter"/>
</dbReference>
<reference evidence="2" key="1">
    <citation type="submission" date="2020-05" db="EMBL/GenBank/DDBJ databases">
        <authorList>
            <person name="Zhu T."/>
            <person name="Keshari N."/>
            <person name="Lu X."/>
        </authorList>
    </citation>
    <scope>NUCLEOTIDE SEQUENCE</scope>
    <source>
        <strain evidence="2">NK1-12</strain>
    </source>
</reference>
<dbReference type="PANTHER" id="PTHR30006">
    <property type="entry name" value="THIAMINE-BINDING PERIPLASMIC PROTEIN-RELATED"/>
    <property type="match status" value="1"/>
</dbReference>
<dbReference type="GO" id="GO:0030975">
    <property type="term" value="F:thiamine binding"/>
    <property type="evidence" value="ECO:0007669"/>
    <property type="project" value="TreeGrafter"/>
</dbReference>
<dbReference type="EMBL" id="CP053586">
    <property type="protein sequence ID" value="WNZ26262.1"/>
    <property type="molecule type" value="Genomic_DNA"/>
</dbReference>
<name>A0AA96WXJ8_9CYAN</name>
<evidence type="ECO:0000256" key="1">
    <source>
        <dbReference type="ARBA" id="ARBA00022729"/>
    </source>
</evidence>
<sequence>MSNSFFAKMSRRSLLGAAAFTGAGILLKSCTNSASTGSNAASNAASNATSNTASQTGGKLIATTLPGSWEQFNRTAVVSKFKADTGAETSLVPLVSADQIAKLKASPSSPPFDVVSLDYGVFDGAPKEELFQKLPLDKLKNYADLAERFQSQDTWGPLIGIQAVGIAYNPKVITTPPTSWADLWDDKYKGRVALMAMKNNHTIGFMQKVAKMHGGSTENLDPAFAELEKLAPNLAGVVANAGALITLFQQGEVDIAPHDLNSVKLLQSKGVDIDWVMPKEGGFALTPTMSIVKNPTTSVDLAAAYIDTAISTDVQTQMTETSYVLPTNKNVPIPAAIAQKLGNNLDEILTKLEFLDWATINKNRTEWVAEFDKIVQV</sequence>
<dbReference type="GO" id="GO:0030976">
    <property type="term" value="F:thiamine pyrophosphate binding"/>
    <property type="evidence" value="ECO:0007669"/>
    <property type="project" value="TreeGrafter"/>
</dbReference>
<dbReference type="PROSITE" id="PS51318">
    <property type="entry name" value="TAT"/>
    <property type="match status" value="1"/>
</dbReference>
<dbReference type="InterPro" id="IPR006059">
    <property type="entry name" value="SBP"/>
</dbReference>
<dbReference type="RefSeq" id="WP_316432504.1">
    <property type="nucleotide sequence ID" value="NZ_CP053586.1"/>
</dbReference>
<dbReference type="PANTHER" id="PTHR30006:SF2">
    <property type="entry name" value="ABC TRANSPORTER SUBSTRATE-BINDING PROTEIN"/>
    <property type="match status" value="1"/>
</dbReference>
<organism evidence="2">
    <name type="scientific">Leptolyngbya sp. NK1-12</name>
    <dbReference type="NCBI Taxonomy" id="2547451"/>
    <lineage>
        <taxon>Bacteria</taxon>
        <taxon>Bacillati</taxon>
        <taxon>Cyanobacteriota</taxon>
        <taxon>Cyanophyceae</taxon>
        <taxon>Leptolyngbyales</taxon>
        <taxon>Leptolyngbyaceae</taxon>
        <taxon>Leptolyngbya group</taxon>
        <taxon>Leptolyngbya</taxon>
    </lineage>
</organism>
<evidence type="ECO:0000313" key="2">
    <source>
        <dbReference type="EMBL" id="WNZ26262.1"/>
    </source>
</evidence>
<gene>
    <name evidence="2" type="ORF">HJG54_27870</name>
</gene>
<dbReference type="AlphaFoldDB" id="A0AA96WXJ8"/>
<dbReference type="Pfam" id="PF13416">
    <property type="entry name" value="SBP_bac_8"/>
    <property type="match status" value="1"/>
</dbReference>
<dbReference type="InterPro" id="IPR006311">
    <property type="entry name" value="TAT_signal"/>
</dbReference>
<dbReference type="GO" id="GO:0030288">
    <property type="term" value="C:outer membrane-bounded periplasmic space"/>
    <property type="evidence" value="ECO:0007669"/>
    <property type="project" value="TreeGrafter"/>
</dbReference>
<dbReference type="SUPFAM" id="SSF53850">
    <property type="entry name" value="Periplasmic binding protein-like II"/>
    <property type="match status" value="1"/>
</dbReference>
<proteinExistence type="predicted"/>
<dbReference type="Gene3D" id="3.40.190.10">
    <property type="entry name" value="Periplasmic binding protein-like II"/>
    <property type="match status" value="2"/>
</dbReference>